<keyword evidence="6" id="KW-0456">Lyase</keyword>
<dbReference type="Pfam" id="PF01081">
    <property type="entry name" value="Aldolase"/>
    <property type="match status" value="1"/>
</dbReference>
<name>A0A1D9MK59_9ACTO</name>
<evidence type="ECO:0000256" key="5">
    <source>
        <dbReference type="ARBA" id="ARBA00013063"/>
    </source>
</evidence>
<dbReference type="Proteomes" id="UP000176288">
    <property type="component" value="Chromosome"/>
</dbReference>
<keyword evidence="7" id="KW-0704">Schiff base</keyword>
<dbReference type="PROSITE" id="PS00159">
    <property type="entry name" value="ALDOLASE_KDPG_KHG_1"/>
    <property type="match status" value="1"/>
</dbReference>
<comment type="similarity">
    <text evidence="3">Belongs to the KHG/KDPG aldolase family.</text>
</comment>
<dbReference type="AlphaFoldDB" id="A0A1D9MK59"/>
<evidence type="ECO:0000256" key="2">
    <source>
        <dbReference type="ARBA" id="ARBA00004736"/>
    </source>
</evidence>
<dbReference type="KEGG" id="avu:BK816_04045"/>
<organism evidence="9 10">
    <name type="scientific">Boudabousia tangfeifanii</name>
    <dbReference type="NCBI Taxonomy" id="1912795"/>
    <lineage>
        <taxon>Bacteria</taxon>
        <taxon>Bacillati</taxon>
        <taxon>Actinomycetota</taxon>
        <taxon>Actinomycetes</taxon>
        <taxon>Actinomycetales</taxon>
        <taxon>Actinomycetaceae</taxon>
        <taxon>Boudabousia</taxon>
    </lineage>
</organism>
<accession>A0A1D9MK59</accession>
<proteinExistence type="inferred from homology"/>
<dbReference type="EMBL" id="CP017812">
    <property type="protein sequence ID" value="AOZ72569.1"/>
    <property type="molecule type" value="Genomic_DNA"/>
</dbReference>
<comment type="catalytic activity">
    <reaction evidence="1">
        <text>2-dehydro-3-deoxy-6-phospho-D-gluconate = D-glyceraldehyde 3-phosphate + pyruvate</text>
        <dbReference type="Rhea" id="RHEA:17089"/>
        <dbReference type="ChEBI" id="CHEBI:15361"/>
        <dbReference type="ChEBI" id="CHEBI:57569"/>
        <dbReference type="ChEBI" id="CHEBI:59776"/>
        <dbReference type="EC" id="4.1.2.14"/>
    </reaction>
</comment>
<dbReference type="STRING" id="1912795.BK816_04045"/>
<evidence type="ECO:0000256" key="6">
    <source>
        <dbReference type="ARBA" id="ARBA00023239"/>
    </source>
</evidence>
<keyword evidence="8" id="KW-0119">Carbohydrate metabolism</keyword>
<dbReference type="Gene3D" id="3.20.20.70">
    <property type="entry name" value="Aldolase class I"/>
    <property type="match status" value="1"/>
</dbReference>
<evidence type="ECO:0000256" key="7">
    <source>
        <dbReference type="ARBA" id="ARBA00023270"/>
    </source>
</evidence>
<dbReference type="InterPro" id="IPR031337">
    <property type="entry name" value="KDPG/KHG_AS_1"/>
</dbReference>
<evidence type="ECO:0000256" key="1">
    <source>
        <dbReference type="ARBA" id="ARBA00000654"/>
    </source>
</evidence>
<evidence type="ECO:0000313" key="9">
    <source>
        <dbReference type="EMBL" id="AOZ72569.1"/>
    </source>
</evidence>
<dbReference type="PANTHER" id="PTHR30246">
    <property type="entry name" value="2-KETO-3-DEOXY-6-PHOSPHOGLUCONATE ALDOLASE"/>
    <property type="match status" value="1"/>
</dbReference>
<dbReference type="OrthoDB" id="9805177at2"/>
<dbReference type="InterPro" id="IPR000887">
    <property type="entry name" value="Aldlse_KDPG_KHG"/>
</dbReference>
<protein>
    <recommendedName>
        <fullName evidence="5">2-dehydro-3-deoxy-phosphogluconate aldolase</fullName>
        <ecNumber evidence="5">4.1.2.14</ecNumber>
    </recommendedName>
</protein>
<comment type="subunit">
    <text evidence="4">Homotrimer.</text>
</comment>
<dbReference type="InterPro" id="IPR031338">
    <property type="entry name" value="KDPG/KHG_AS_2"/>
</dbReference>
<dbReference type="EC" id="4.1.2.14" evidence="5"/>
<evidence type="ECO:0000256" key="8">
    <source>
        <dbReference type="ARBA" id="ARBA00023277"/>
    </source>
</evidence>
<dbReference type="SUPFAM" id="SSF51569">
    <property type="entry name" value="Aldolase"/>
    <property type="match status" value="1"/>
</dbReference>
<dbReference type="NCBIfam" id="TIGR01182">
    <property type="entry name" value="eda"/>
    <property type="match status" value="1"/>
</dbReference>
<evidence type="ECO:0000256" key="4">
    <source>
        <dbReference type="ARBA" id="ARBA00011233"/>
    </source>
</evidence>
<evidence type="ECO:0000313" key="10">
    <source>
        <dbReference type="Proteomes" id="UP000176288"/>
    </source>
</evidence>
<sequence>MTENKLQVPDIAPLLPENPLVPVVVIDDAKDAVPTAQALAAGGITCAEVTFRTAAAPEAIRLIAEAGGTTVGAGTIINAEQANAAIDAGAKFLVSPGLSREVAEVAAERGVPLLPGVATPSEIVTALSWGLTTLKFFPAEAMGGLPVLKAFAGPFGQVKFVPTGGIGLKNLAPWAQAPFISSIGGSWMVTKAMINAGDFEGITKASQEALAAYQAAREELNK</sequence>
<evidence type="ECO:0000256" key="3">
    <source>
        <dbReference type="ARBA" id="ARBA00006906"/>
    </source>
</evidence>
<dbReference type="CDD" id="cd00452">
    <property type="entry name" value="KDPG_aldolase"/>
    <property type="match status" value="1"/>
</dbReference>
<comment type="pathway">
    <text evidence="2">Carbohydrate acid metabolism; 2-dehydro-3-deoxy-D-gluconate degradation; D-glyceraldehyde 3-phosphate and pyruvate from 2-dehydro-3-deoxy-D-gluconate: step 2/2.</text>
</comment>
<dbReference type="PANTHER" id="PTHR30246:SF1">
    <property type="entry name" value="2-DEHYDRO-3-DEOXY-6-PHOSPHOGALACTONATE ALDOLASE-RELATED"/>
    <property type="match status" value="1"/>
</dbReference>
<dbReference type="PROSITE" id="PS00160">
    <property type="entry name" value="ALDOLASE_KDPG_KHG_2"/>
    <property type="match status" value="1"/>
</dbReference>
<dbReference type="InterPro" id="IPR013785">
    <property type="entry name" value="Aldolase_TIM"/>
</dbReference>
<dbReference type="RefSeq" id="WP_071164035.1">
    <property type="nucleotide sequence ID" value="NZ_CP017812.1"/>
</dbReference>
<dbReference type="GO" id="GO:0008675">
    <property type="term" value="F:2-dehydro-3-deoxy-phosphogluconate aldolase activity"/>
    <property type="evidence" value="ECO:0007669"/>
    <property type="project" value="UniProtKB-EC"/>
</dbReference>
<gene>
    <name evidence="9" type="ORF">BK816_04045</name>
</gene>
<reference evidence="9 10" key="1">
    <citation type="submission" date="2016-10" db="EMBL/GenBank/DDBJ databases">
        <title>Actinomyces aegypiusis sp. nov., isolated from the Aegypius monachus in Qinghai Tibet Plateau China.</title>
        <authorList>
            <person name="Wang Y."/>
        </authorList>
    </citation>
    <scope>NUCLEOTIDE SEQUENCE [LARGE SCALE GENOMIC DNA]</scope>
    <source>
        <strain evidence="9 10">VUL4_3</strain>
    </source>
</reference>
<keyword evidence="10" id="KW-1185">Reference proteome</keyword>